<sequence length="295" mass="32050">MKKRSAERMTLKDVSVYGENELDEAQVRLENITLSISAGEWLNVVGVNGSGKSTLVRLLAGLHTFGAVGELERGFAGERGSPIVLQQPKAQLFGETPREEIVFALEWRGIEGQEIAAQAERALERAGLSELADEPWSRLSGGQQQLAAIAAATASVADAALVVLDEVTSMLDESNRDSVLRMVRGLHREGTAIVWVTQRLEELVPEARVVALREGTVFFDGRARDFLYGEAVGVPAADPSPVSPCLRAGLRLPYLATLAIELRKLGKLNDPLPVTSEEWRKVMGNAADKENKRAI</sequence>
<keyword evidence="5" id="KW-0547">Nucleotide-binding</keyword>
<dbReference type="GO" id="GO:0005524">
    <property type="term" value="F:ATP binding"/>
    <property type="evidence" value="ECO:0007669"/>
    <property type="project" value="UniProtKB-KW"/>
</dbReference>
<comment type="caution">
    <text evidence="10">The sequence shown here is derived from an EMBL/GenBank/DDBJ whole genome shotgun (WGS) entry which is preliminary data.</text>
</comment>
<comment type="similarity">
    <text evidence="2">Belongs to the ABC transporter superfamily.</text>
</comment>
<dbReference type="PROSITE" id="PS00211">
    <property type="entry name" value="ABC_TRANSPORTER_1"/>
    <property type="match status" value="1"/>
</dbReference>
<protein>
    <submittedName>
        <fullName evidence="10">ABC transporter ATP-binding protein</fullName>
    </submittedName>
</protein>
<dbReference type="Pfam" id="PF00005">
    <property type="entry name" value="ABC_tran"/>
    <property type="match status" value="1"/>
</dbReference>
<dbReference type="InterPro" id="IPR017871">
    <property type="entry name" value="ABC_transporter-like_CS"/>
</dbReference>
<organism evidence="10 11">
    <name type="scientific">Cohnella endophytica</name>
    <dbReference type="NCBI Taxonomy" id="2419778"/>
    <lineage>
        <taxon>Bacteria</taxon>
        <taxon>Bacillati</taxon>
        <taxon>Bacillota</taxon>
        <taxon>Bacilli</taxon>
        <taxon>Bacillales</taxon>
        <taxon>Paenibacillaceae</taxon>
        <taxon>Cohnella</taxon>
    </lineage>
</organism>
<dbReference type="EMBL" id="RBZM01000004">
    <property type="protein sequence ID" value="RKP55542.1"/>
    <property type="molecule type" value="Genomic_DNA"/>
</dbReference>
<dbReference type="Proteomes" id="UP000282076">
    <property type="component" value="Unassembled WGS sequence"/>
</dbReference>
<dbReference type="InterPro" id="IPR003593">
    <property type="entry name" value="AAA+_ATPase"/>
</dbReference>
<accession>A0A494XYF6</accession>
<dbReference type="InterPro" id="IPR003439">
    <property type="entry name" value="ABC_transporter-like_ATP-bd"/>
</dbReference>
<evidence type="ECO:0000313" key="10">
    <source>
        <dbReference type="EMBL" id="RKP55542.1"/>
    </source>
</evidence>
<evidence type="ECO:0000259" key="9">
    <source>
        <dbReference type="PROSITE" id="PS50893"/>
    </source>
</evidence>
<evidence type="ECO:0000256" key="7">
    <source>
        <dbReference type="ARBA" id="ARBA00022967"/>
    </source>
</evidence>
<evidence type="ECO:0000256" key="2">
    <source>
        <dbReference type="ARBA" id="ARBA00005417"/>
    </source>
</evidence>
<dbReference type="CDD" id="cd03225">
    <property type="entry name" value="ABC_cobalt_CbiO_domain1"/>
    <property type="match status" value="1"/>
</dbReference>
<dbReference type="SUPFAM" id="SSF52540">
    <property type="entry name" value="P-loop containing nucleoside triphosphate hydrolases"/>
    <property type="match status" value="1"/>
</dbReference>
<dbReference type="OrthoDB" id="9784332at2"/>
<keyword evidence="11" id="KW-1185">Reference proteome</keyword>
<dbReference type="SMART" id="SM00382">
    <property type="entry name" value="AAA"/>
    <property type="match status" value="1"/>
</dbReference>
<dbReference type="AlphaFoldDB" id="A0A494XYF6"/>
<dbReference type="PANTHER" id="PTHR43553">
    <property type="entry name" value="HEAVY METAL TRANSPORTER"/>
    <property type="match status" value="1"/>
</dbReference>
<evidence type="ECO:0000256" key="8">
    <source>
        <dbReference type="ARBA" id="ARBA00023136"/>
    </source>
</evidence>
<comment type="subcellular location">
    <subcellularLocation>
        <location evidence="1">Cell membrane</location>
        <topology evidence="1">Peripheral membrane protein</topology>
    </subcellularLocation>
</comment>
<evidence type="ECO:0000256" key="5">
    <source>
        <dbReference type="ARBA" id="ARBA00022741"/>
    </source>
</evidence>
<evidence type="ECO:0000256" key="1">
    <source>
        <dbReference type="ARBA" id="ARBA00004202"/>
    </source>
</evidence>
<dbReference type="PROSITE" id="PS50893">
    <property type="entry name" value="ABC_TRANSPORTER_2"/>
    <property type="match status" value="1"/>
</dbReference>
<keyword evidence="7" id="KW-1278">Translocase</keyword>
<evidence type="ECO:0000256" key="4">
    <source>
        <dbReference type="ARBA" id="ARBA00022475"/>
    </source>
</evidence>
<keyword evidence="8" id="KW-0472">Membrane</keyword>
<dbReference type="GO" id="GO:0042626">
    <property type="term" value="F:ATPase-coupled transmembrane transporter activity"/>
    <property type="evidence" value="ECO:0007669"/>
    <property type="project" value="TreeGrafter"/>
</dbReference>
<gene>
    <name evidence="10" type="ORF">D7Z26_10180</name>
</gene>
<feature type="domain" description="ABC transporter" evidence="9">
    <location>
        <begin position="9"/>
        <end position="239"/>
    </location>
</feature>
<reference evidence="10 11" key="1">
    <citation type="submission" date="2018-10" db="EMBL/GenBank/DDBJ databases">
        <title>Cohnella sp. M2MS4P-1, whole genome shotgun sequence.</title>
        <authorList>
            <person name="Tuo L."/>
        </authorList>
    </citation>
    <scope>NUCLEOTIDE SEQUENCE [LARGE SCALE GENOMIC DNA]</scope>
    <source>
        <strain evidence="10 11">M2MS4P-1</strain>
    </source>
</reference>
<dbReference type="RefSeq" id="WP_120976387.1">
    <property type="nucleotide sequence ID" value="NZ_RBZM01000004.1"/>
</dbReference>
<keyword evidence="6 10" id="KW-0067">ATP-binding</keyword>
<proteinExistence type="inferred from homology"/>
<evidence type="ECO:0000256" key="6">
    <source>
        <dbReference type="ARBA" id="ARBA00022840"/>
    </source>
</evidence>
<name>A0A494XYF6_9BACL</name>
<dbReference type="InterPro" id="IPR015856">
    <property type="entry name" value="ABC_transpr_CbiO/EcfA_su"/>
</dbReference>
<evidence type="ECO:0000313" key="11">
    <source>
        <dbReference type="Proteomes" id="UP000282076"/>
    </source>
</evidence>
<dbReference type="GO" id="GO:0043190">
    <property type="term" value="C:ATP-binding cassette (ABC) transporter complex"/>
    <property type="evidence" value="ECO:0007669"/>
    <property type="project" value="TreeGrafter"/>
</dbReference>
<evidence type="ECO:0000256" key="3">
    <source>
        <dbReference type="ARBA" id="ARBA00022448"/>
    </source>
</evidence>
<dbReference type="InterPro" id="IPR027417">
    <property type="entry name" value="P-loop_NTPase"/>
</dbReference>
<keyword evidence="3" id="KW-0813">Transport</keyword>
<dbReference type="InterPro" id="IPR050095">
    <property type="entry name" value="ECF_ABC_transporter_ATP-bd"/>
</dbReference>
<dbReference type="GO" id="GO:0016887">
    <property type="term" value="F:ATP hydrolysis activity"/>
    <property type="evidence" value="ECO:0007669"/>
    <property type="project" value="InterPro"/>
</dbReference>
<dbReference type="Gene3D" id="3.40.50.300">
    <property type="entry name" value="P-loop containing nucleotide triphosphate hydrolases"/>
    <property type="match status" value="1"/>
</dbReference>
<keyword evidence="4" id="KW-1003">Cell membrane</keyword>